<accession>X1C5X8</accession>
<proteinExistence type="predicted"/>
<dbReference type="InterPro" id="IPR011004">
    <property type="entry name" value="Trimer_LpxA-like_sf"/>
</dbReference>
<evidence type="ECO:0000256" key="1">
    <source>
        <dbReference type="ARBA" id="ARBA00022679"/>
    </source>
</evidence>
<dbReference type="PROSITE" id="PS00101">
    <property type="entry name" value="HEXAPEP_TRANSFERASES"/>
    <property type="match status" value="1"/>
</dbReference>
<dbReference type="InterPro" id="IPR050179">
    <property type="entry name" value="Trans_hexapeptide_repeat"/>
</dbReference>
<protein>
    <recommendedName>
        <fullName evidence="3">N-acetyltransferase</fullName>
    </recommendedName>
</protein>
<gene>
    <name evidence="2" type="ORF">S01H4_27813</name>
</gene>
<sequence>GARIGKNCKISSHTFICEGVTIEDNVFVGHNVTFINDKYPRATNEKGELQNEEDWKVEPTLVQKGASIGSGSTILSYVTVGENAVVGAGSVVTKDVPPNTIVAGNPARLLRTIGKSEIASNLQP</sequence>
<keyword evidence="1" id="KW-0808">Transferase</keyword>
<dbReference type="Gene3D" id="2.160.10.10">
    <property type="entry name" value="Hexapeptide repeat proteins"/>
    <property type="match status" value="1"/>
</dbReference>
<dbReference type="AlphaFoldDB" id="X1C5X8"/>
<dbReference type="PANTHER" id="PTHR43300:SF4">
    <property type="entry name" value="ACYL-[ACYL-CARRIER-PROTEIN]--UDP-N-ACETYLGLUCOSAMINE O-ACYLTRANSFERASE"/>
    <property type="match status" value="1"/>
</dbReference>
<dbReference type="InterPro" id="IPR018357">
    <property type="entry name" value="Hexapep_transf_CS"/>
</dbReference>
<comment type="caution">
    <text evidence="2">The sequence shown here is derived from an EMBL/GenBank/DDBJ whole genome shotgun (WGS) entry which is preliminary data.</text>
</comment>
<dbReference type="GO" id="GO:0016740">
    <property type="term" value="F:transferase activity"/>
    <property type="evidence" value="ECO:0007669"/>
    <property type="project" value="UniProtKB-KW"/>
</dbReference>
<dbReference type="EMBL" id="BART01013674">
    <property type="protein sequence ID" value="GAG79801.1"/>
    <property type="molecule type" value="Genomic_DNA"/>
</dbReference>
<feature type="non-terminal residue" evidence="2">
    <location>
        <position position="1"/>
    </location>
</feature>
<reference evidence="2" key="1">
    <citation type="journal article" date="2014" name="Front. Microbiol.">
        <title>High frequency of phylogenetically diverse reductive dehalogenase-homologous genes in deep subseafloor sedimentary metagenomes.</title>
        <authorList>
            <person name="Kawai M."/>
            <person name="Futagami T."/>
            <person name="Toyoda A."/>
            <person name="Takaki Y."/>
            <person name="Nishi S."/>
            <person name="Hori S."/>
            <person name="Arai W."/>
            <person name="Tsubouchi T."/>
            <person name="Morono Y."/>
            <person name="Uchiyama I."/>
            <person name="Ito T."/>
            <person name="Fujiyama A."/>
            <person name="Inagaki F."/>
            <person name="Takami H."/>
        </authorList>
    </citation>
    <scope>NUCLEOTIDE SEQUENCE</scope>
    <source>
        <strain evidence="2">Expedition CK06-06</strain>
    </source>
</reference>
<dbReference type="SUPFAM" id="SSF51161">
    <property type="entry name" value="Trimeric LpxA-like enzymes"/>
    <property type="match status" value="1"/>
</dbReference>
<evidence type="ECO:0000313" key="2">
    <source>
        <dbReference type="EMBL" id="GAG79801.1"/>
    </source>
</evidence>
<dbReference type="PANTHER" id="PTHR43300">
    <property type="entry name" value="ACETYLTRANSFERASE"/>
    <property type="match status" value="1"/>
</dbReference>
<dbReference type="CDD" id="cd03358">
    <property type="entry name" value="LbH_WxcM_N_like"/>
    <property type="match status" value="1"/>
</dbReference>
<name>X1C5X8_9ZZZZ</name>
<organism evidence="2">
    <name type="scientific">marine sediment metagenome</name>
    <dbReference type="NCBI Taxonomy" id="412755"/>
    <lineage>
        <taxon>unclassified sequences</taxon>
        <taxon>metagenomes</taxon>
        <taxon>ecological metagenomes</taxon>
    </lineage>
</organism>
<dbReference type="Pfam" id="PF00132">
    <property type="entry name" value="Hexapep"/>
    <property type="match status" value="2"/>
</dbReference>
<evidence type="ECO:0008006" key="3">
    <source>
        <dbReference type="Google" id="ProtNLM"/>
    </source>
</evidence>
<dbReference type="InterPro" id="IPR001451">
    <property type="entry name" value="Hexapep"/>
</dbReference>